<dbReference type="EMBL" id="VWLB01000029">
    <property type="protein sequence ID" value="KAA3926608.1"/>
    <property type="molecule type" value="Genomic_DNA"/>
</dbReference>
<dbReference type="Proteomes" id="UP000283329">
    <property type="component" value="Unassembled WGS sequence"/>
</dbReference>
<evidence type="ECO:0000313" key="21">
    <source>
        <dbReference type="Proteomes" id="UP000283329"/>
    </source>
</evidence>
<evidence type="ECO:0000313" key="25">
    <source>
        <dbReference type="Proteomes" id="UP000375690"/>
    </source>
</evidence>
<evidence type="ECO:0000313" key="26">
    <source>
        <dbReference type="Proteomes" id="UP000424805"/>
    </source>
</evidence>
<dbReference type="Proteomes" id="UP000375690">
    <property type="component" value="Unassembled WGS sequence"/>
</dbReference>
<reference evidence="14" key="6">
    <citation type="submission" date="2022-10" db="EMBL/GenBank/DDBJ databases">
        <title>Human gut microbiome strain richness.</title>
        <authorList>
            <person name="Chen-Liaw A."/>
        </authorList>
    </citation>
    <scope>NUCLEOTIDE SEQUENCE</scope>
    <source>
        <strain evidence="15">BSD2780120875st1_E1_BSD2780120875_150330</strain>
        <strain evidence="14">F7_m1001271B151109d0_201107</strain>
    </source>
</reference>
<reference evidence="16" key="2">
    <citation type="journal article" date="2018" name="Nature">
        <title>Human gut bacteria contain acquired interbacterial defence systems.</title>
        <authorList>
            <person name="Ross B.D."/>
            <person name="Verster A.J."/>
            <person name="Radey M.C."/>
            <person name="Schmidtke D.T."/>
            <person name="Pope C.E."/>
            <person name="Hoffman L.R."/>
            <person name="Hajjar A."/>
            <person name="Peterson S.B."/>
            <person name="Borenstein E."/>
            <person name="Mougous J."/>
        </authorList>
    </citation>
    <scope>NUCLEOTIDE SEQUENCE</scope>
    <source>
        <strain evidence="16">3725 D1 iv</strain>
    </source>
</reference>
<gene>
    <name evidence="19" type="ORF">DW206_09705</name>
    <name evidence="18" type="ORF">DWV35_20410</name>
    <name evidence="17" type="ORF">DWX70_10160</name>
    <name evidence="16" type="ORF">DYI28_05310</name>
    <name evidence="13" type="ORF">F3B53_03200</name>
    <name evidence="10" type="ORF">F3B85_26015</name>
    <name evidence="11" type="ORF">F3B90_22980</name>
    <name evidence="12" type="ORF">F3B98_23830</name>
    <name evidence="9" type="ORF">F3D66_06335</name>
    <name evidence="8" type="ORF">F3F25_17090</name>
    <name evidence="14" type="ORF">PO240_02735</name>
    <name evidence="15" type="ORF">PO382_25565</name>
</gene>
<dbReference type="EMBL" id="VWKB01000007">
    <property type="protein sequence ID" value="KAA4102284.1"/>
    <property type="molecule type" value="Genomic_DNA"/>
</dbReference>
<dbReference type="PANTHER" id="PTHR42855:SF2">
    <property type="entry name" value="DRUG RESISTANCE ABC TRANSPORTER,ATP-BINDING PROTEIN"/>
    <property type="match status" value="1"/>
</dbReference>
<dbReference type="KEGG" id="boa:Bovatus_00321"/>
<dbReference type="Proteomes" id="UP000478493">
    <property type="component" value="Unassembled WGS sequence"/>
</dbReference>
<evidence type="ECO:0000313" key="24">
    <source>
        <dbReference type="Proteomes" id="UP000365824"/>
    </source>
</evidence>
<reference evidence="23" key="1">
    <citation type="journal article" date="2018" name="J. Anim. Genet.">
        <title>Acquired interbacterial defense systems protect against interspecies antagonism in the human gut microbiome.</title>
        <authorList>
            <person name="Ross B.D."/>
            <person name="Verster A.J."/>
            <person name="Radey M.C."/>
            <person name="Schmidtke D.T."/>
            <person name="Pope C.E."/>
            <person name="Hoffman L.R."/>
            <person name="Hajjar A."/>
            <person name="Peterson S.B."/>
            <person name="Borenstein E."/>
            <person name="Mougous J."/>
        </authorList>
    </citation>
    <scope>NUCLEOTIDE SEQUENCE [LARGE SCALE GENOMIC DNA]</scope>
    <source>
        <strain evidence="23">3725 D1 iv</strain>
    </source>
</reference>
<evidence type="ECO:0000313" key="8">
    <source>
        <dbReference type="EMBL" id="KAA3926608.1"/>
    </source>
</evidence>
<dbReference type="EMBL" id="JAQNZF010000064">
    <property type="protein sequence ID" value="MDC2745566.1"/>
    <property type="molecule type" value="Genomic_DNA"/>
</dbReference>
<evidence type="ECO:0000313" key="15">
    <source>
        <dbReference type="EMBL" id="MDC2745566.1"/>
    </source>
</evidence>
<evidence type="ECO:0000313" key="23">
    <source>
        <dbReference type="Proteomes" id="UP000318823"/>
    </source>
</evidence>
<dbReference type="GO" id="GO:0005524">
    <property type="term" value="F:ATP binding"/>
    <property type="evidence" value="ECO:0007669"/>
    <property type="project" value="UniProtKB-KW"/>
</dbReference>
<feature type="coiled-coil region" evidence="6">
    <location>
        <begin position="241"/>
        <end position="275"/>
    </location>
</feature>
<dbReference type="InterPro" id="IPR003593">
    <property type="entry name" value="AAA+_ATPase"/>
</dbReference>
<evidence type="ECO:0000313" key="11">
    <source>
        <dbReference type="EMBL" id="KAA4620767.1"/>
    </source>
</evidence>
<feature type="domain" description="ABC transporter" evidence="7">
    <location>
        <begin position="320"/>
        <end position="535"/>
    </location>
</feature>
<evidence type="ECO:0000313" key="18">
    <source>
        <dbReference type="EMBL" id="RGX06900.1"/>
    </source>
</evidence>
<evidence type="ECO:0000256" key="3">
    <source>
        <dbReference type="ARBA" id="ARBA00022840"/>
    </source>
</evidence>
<sequence length="539" mass="61235">MITVSNVSVQFGKRVLFNDVNLKFTSGNCYGIIGANGAGKSTFLRTIYGDLDPTTGTIALGPGERLSVLSQDHFKWDSYTVMDTVMMGHTVLWDIMKQREELYAKEDFTDEDGLKVSELEEKFAELDGWNAESDAAMLLSGLGVKEDKHYVLMGELSGKEKVRVMLAQALYGNPDNLLLDEPTNDLDMETVTWLEEYLANFEHTVLVVSHDRHFLDSVCTHTVDIDYGKINMFAGNYSFWYESSQLALRQQQNQKAKAEEKKKELEEFIRRFSANVAKSKQTTSRKKMLEKLNVEEIKPSSRKYPGIIFTPEREPGNQILEVSGLSKKTEEGVVLFNDVNFNVEKGDKVVFLSRNPRAMTAFFEIINGNMKPDAGTFNWGVTITTAYLPLDNTDFFNSDLNLVDWLSQFGEGNEVYMKGFLGRMLFSGEEVLKKVSVLSGGEKMRCMIARMQLRNANCLILDTPTNHLDLESIQAFNNNLKTYKGNILFSSHDHEFIQTVANRIIELTPNGIIDKMMEYDEYITSDHIKELRAKMYGDK</sequence>
<keyword evidence="3 8" id="KW-0067">ATP-binding</keyword>
<evidence type="ECO:0000256" key="4">
    <source>
        <dbReference type="ARBA" id="ARBA00061551"/>
    </source>
</evidence>
<dbReference type="SMART" id="SM00382">
    <property type="entry name" value="AAA"/>
    <property type="match status" value="1"/>
</dbReference>
<dbReference type="EMBL" id="VWFO01000046">
    <property type="protein sequence ID" value="KAA4661253.1"/>
    <property type="molecule type" value="Genomic_DNA"/>
</dbReference>
<organism evidence="17 20">
    <name type="scientific">Bacteroides ovatus</name>
    <dbReference type="NCBI Taxonomy" id="28116"/>
    <lineage>
        <taxon>Bacteria</taxon>
        <taxon>Pseudomonadati</taxon>
        <taxon>Bacteroidota</taxon>
        <taxon>Bacteroidia</taxon>
        <taxon>Bacteroidales</taxon>
        <taxon>Bacteroidaceae</taxon>
        <taxon>Bacteroides</taxon>
    </lineage>
</organism>
<dbReference type="Proteomes" id="UP000473905">
    <property type="component" value="Unassembled WGS sequence"/>
</dbReference>
<dbReference type="Gene3D" id="3.40.50.300">
    <property type="entry name" value="P-loop containing nucleotide triphosphate hydrolases"/>
    <property type="match status" value="2"/>
</dbReference>
<dbReference type="InterPro" id="IPR027417">
    <property type="entry name" value="P-loop_NTPase"/>
</dbReference>
<name>A0A139L940_BACOV</name>
<evidence type="ECO:0000313" key="28">
    <source>
        <dbReference type="Proteomes" id="UP000473905"/>
    </source>
</evidence>
<dbReference type="EMBL" id="VWGP01000038">
    <property type="protein sequence ID" value="KAA4526214.1"/>
    <property type="molecule type" value="Genomic_DNA"/>
</dbReference>
<dbReference type="EMBL" id="QRVZ01000007">
    <property type="protein sequence ID" value="RGS83994.1"/>
    <property type="molecule type" value="Genomic_DNA"/>
</dbReference>
<evidence type="ECO:0000313" key="13">
    <source>
        <dbReference type="EMBL" id="KAB1330758.1"/>
    </source>
</evidence>
<keyword evidence="28" id="KW-1185">Reference proteome</keyword>
<keyword evidence="1" id="KW-0677">Repeat</keyword>
<dbReference type="FunFam" id="3.40.50.300:FF:000011">
    <property type="entry name" value="Putative ABC transporter ATP-binding component"/>
    <property type="match status" value="1"/>
</dbReference>
<evidence type="ECO:0000313" key="17">
    <source>
        <dbReference type="EMBL" id="RGS83994.1"/>
    </source>
</evidence>
<evidence type="ECO:0000313" key="29">
    <source>
        <dbReference type="Proteomes" id="UP000478493"/>
    </source>
</evidence>
<dbReference type="EMBL" id="VWFP01000033">
    <property type="protein sequence ID" value="KAA4620767.1"/>
    <property type="molecule type" value="Genomic_DNA"/>
</dbReference>
<dbReference type="EMBL" id="QSBI01000032">
    <property type="protein sequence ID" value="RGX06900.1"/>
    <property type="molecule type" value="Genomic_DNA"/>
</dbReference>
<protein>
    <recommendedName>
        <fullName evidence="5">Probable ATP-binding protein YbiT</fullName>
    </recommendedName>
</protein>
<evidence type="ECO:0000256" key="1">
    <source>
        <dbReference type="ARBA" id="ARBA00022737"/>
    </source>
</evidence>
<keyword evidence="6" id="KW-0175">Coiled coil</keyword>
<proteinExistence type="inferred from homology"/>
<evidence type="ECO:0000313" key="27">
    <source>
        <dbReference type="Proteomes" id="UP000435985"/>
    </source>
</evidence>
<dbReference type="GeneID" id="29454543"/>
<dbReference type="Proteomes" id="UP000266492">
    <property type="component" value="Unassembled WGS sequence"/>
</dbReference>
<dbReference type="Pfam" id="PF00005">
    <property type="entry name" value="ABC_tran"/>
    <property type="match status" value="2"/>
</dbReference>
<dbReference type="AlphaFoldDB" id="A0A139L940"/>
<evidence type="ECO:0000256" key="5">
    <source>
        <dbReference type="ARBA" id="ARBA00074044"/>
    </source>
</evidence>
<dbReference type="EMBL" id="VWFC01000002">
    <property type="protein sequence ID" value="KAB1330758.1"/>
    <property type="molecule type" value="Genomic_DNA"/>
</dbReference>
<evidence type="ECO:0000313" key="22">
    <source>
        <dbReference type="Proteomes" id="UP000286031"/>
    </source>
</evidence>
<dbReference type="PROSITE" id="PS50893">
    <property type="entry name" value="ABC_TRANSPORTER_2"/>
    <property type="match status" value="2"/>
</dbReference>
<reference evidence="24 25" key="4">
    <citation type="journal article" date="2019" name="Nat. Med.">
        <title>A library of human gut bacterial isolates paired with longitudinal multiomics data enables mechanistic microbiome research.</title>
        <authorList>
            <person name="Poyet M."/>
            <person name="Groussin M."/>
            <person name="Gibbons S.M."/>
            <person name="Avila-Pacheco J."/>
            <person name="Jiang X."/>
            <person name="Kearney S.M."/>
            <person name="Perrotta A.R."/>
            <person name="Berdy B."/>
            <person name="Zhao S."/>
            <person name="Lieberman T.D."/>
            <person name="Swanson P.K."/>
            <person name="Smith M."/>
            <person name="Roesemann S."/>
            <person name="Alexander J.E."/>
            <person name="Rich S.A."/>
            <person name="Livny J."/>
            <person name="Vlamakis H."/>
            <person name="Clish C."/>
            <person name="Bullock K."/>
            <person name="Deik A."/>
            <person name="Scott J."/>
            <person name="Pierce K.A."/>
            <person name="Xavier R.J."/>
            <person name="Alm E.J."/>
        </authorList>
    </citation>
    <scope>NUCLEOTIDE SEQUENCE [LARGE SCALE GENOMIC DNA]</scope>
    <source>
        <strain evidence="9 28">BIOML-A134</strain>
        <strain evidence="12 27">BIOML-A14</strain>
        <strain evidence="11 26">BIOML-A15</strain>
        <strain evidence="8 24">BIOML-A160</strain>
        <strain evidence="13 25">BIOML-A2</strain>
        <strain evidence="10 29">BIOML-A41</strain>
    </source>
</reference>
<evidence type="ECO:0000256" key="2">
    <source>
        <dbReference type="ARBA" id="ARBA00022741"/>
    </source>
</evidence>
<reference evidence="20 21" key="3">
    <citation type="submission" date="2018-08" db="EMBL/GenBank/DDBJ databases">
        <title>A genome reference for cultivated species of the human gut microbiota.</title>
        <authorList>
            <person name="Zou Y."/>
            <person name="Xue W."/>
            <person name="Luo G."/>
        </authorList>
    </citation>
    <scope>NUCLEOTIDE SEQUENCE [LARGE SCALE GENOMIC DNA]</scope>
    <source>
        <strain evidence="18 22">AF04-46</strain>
        <strain evidence="17 20">AF20-9LB</strain>
        <strain evidence="19 21">AM17-48</strain>
    </source>
</reference>
<dbReference type="RefSeq" id="WP_004297887.1">
    <property type="nucleotide sequence ID" value="NZ_BAABYJ010000001.1"/>
</dbReference>
<dbReference type="InterPro" id="IPR051309">
    <property type="entry name" value="ABCF_ATPase"/>
</dbReference>
<dbReference type="Proteomes" id="UP000435985">
    <property type="component" value="Unassembled WGS sequence"/>
</dbReference>
<dbReference type="Proteomes" id="UP000424805">
    <property type="component" value="Unassembled WGS sequence"/>
</dbReference>
<evidence type="ECO:0000313" key="16">
    <source>
        <dbReference type="EMBL" id="QDM08176.1"/>
    </source>
</evidence>
<evidence type="ECO:0000256" key="6">
    <source>
        <dbReference type="SAM" id="Coils"/>
    </source>
</evidence>
<evidence type="ECO:0000313" key="9">
    <source>
        <dbReference type="EMBL" id="KAA4102284.1"/>
    </source>
</evidence>
<dbReference type="STRING" id="28116.Bovatus_00321"/>
<keyword evidence="2" id="KW-0547">Nucleotide-binding</keyword>
<dbReference type="Proteomes" id="UP000365824">
    <property type="component" value="Unassembled WGS sequence"/>
</dbReference>
<dbReference type="Proteomes" id="UP000318823">
    <property type="component" value="Chromosome"/>
</dbReference>
<evidence type="ECO:0000313" key="12">
    <source>
        <dbReference type="EMBL" id="KAA4661253.1"/>
    </source>
</evidence>
<dbReference type="PANTHER" id="PTHR42855">
    <property type="entry name" value="ABC TRANSPORTER ATP-BINDING SUBUNIT"/>
    <property type="match status" value="1"/>
</dbReference>
<dbReference type="Proteomes" id="UP001219389">
    <property type="component" value="Unassembled WGS sequence"/>
</dbReference>
<comment type="similarity">
    <text evidence="4">Belongs to the ABC transporter superfamily. ABCF family. YbiT subfamily.</text>
</comment>
<dbReference type="Proteomes" id="UP000286031">
    <property type="component" value="Unassembled WGS sequence"/>
</dbReference>
<dbReference type="EMBL" id="QRJR01000007">
    <property type="protein sequence ID" value="RHH47229.1"/>
    <property type="molecule type" value="Genomic_DNA"/>
</dbReference>
<dbReference type="EMBL" id="JAQNWR010000002">
    <property type="protein sequence ID" value="MDC2406790.1"/>
    <property type="molecule type" value="Genomic_DNA"/>
</dbReference>
<evidence type="ECO:0000313" key="20">
    <source>
        <dbReference type="Proteomes" id="UP000266492"/>
    </source>
</evidence>
<evidence type="ECO:0000313" key="14">
    <source>
        <dbReference type="EMBL" id="MDC2406790.1"/>
    </source>
</evidence>
<reference evidence="16" key="5">
    <citation type="submission" date="2019-07" db="EMBL/GenBank/DDBJ databases">
        <authorList>
            <person name="Ross B.D."/>
            <person name="Verster A.J."/>
            <person name="Radey M.C."/>
            <person name="Schmidtke D.T."/>
            <person name="Pope C.E."/>
            <person name="Hoffman L.R."/>
            <person name="Hajjar A."/>
            <person name="Peterson S.B."/>
            <person name="Borenstein E."/>
            <person name="Mougous J.D."/>
        </authorList>
    </citation>
    <scope>NUCLEOTIDE SEQUENCE</scope>
    <source>
        <strain evidence="16">3725 D1 iv</strain>
    </source>
</reference>
<dbReference type="SUPFAM" id="SSF52540">
    <property type="entry name" value="P-loop containing nucleoside triphosphate hydrolases"/>
    <property type="match status" value="2"/>
</dbReference>
<dbReference type="Proteomes" id="UP001214017">
    <property type="component" value="Unassembled WGS sequence"/>
</dbReference>
<evidence type="ECO:0000313" key="19">
    <source>
        <dbReference type="EMBL" id="RHH47229.1"/>
    </source>
</evidence>
<dbReference type="InterPro" id="IPR003439">
    <property type="entry name" value="ABC_transporter-like_ATP-bd"/>
</dbReference>
<dbReference type="FunFam" id="3.40.50.300:FF:000070">
    <property type="entry name" value="Putative ABC transporter ATP-binding component"/>
    <property type="match status" value="1"/>
</dbReference>
<dbReference type="EMBL" id="CP041395">
    <property type="protein sequence ID" value="QDM08176.1"/>
    <property type="molecule type" value="Genomic_DNA"/>
</dbReference>
<feature type="domain" description="ABC transporter" evidence="7">
    <location>
        <begin position="2"/>
        <end position="252"/>
    </location>
</feature>
<dbReference type="Pfam" id="PF12848">
    <property type="entry name" value="ABC_tran_Xtn"/>
    <property type="match status" value="1"/>
</dbReference>
<evidence type="ECO:0000313" key="10">
    <source>
        <dbReference type="EMBL" id="KAA4526214.1"/>
    </source>
</evidence>
<dbReference type="InterPro" id="IPR032781">
    <property type="entry name" value="ABC_tran_Xtn"/>
</dbReference>
<dbReference type="CDD" id="cd03221">
    <property type="entry name" value="ABCF_EF-3"/>
    <property type="match status" value="2"/>
</dbReference>
<evidence type="ECO:0000259" key="7">
    <source>
        <dbReference type="PROSITE" id="PS50893"/>
    </source>
</evidence>
<dbReference type="GO" id="GO:0016887">
    <property type="term" value="F:ATP hydrolysis activity"/>
    <property type="evidence" value="ECO:0007669"/>
    <property type="project" value="InterPro"/>
</dbReference>
<accession>A0A139L940</accession>